<dbReference type="Gene3D" id="1.20.1540.10">
    <property type="entry name" value="Rhomboid-like"/>
    <property type="match status" value="1"/>
</dbReference>
<evidence type="ECO:0000256" key="3">
    <source>
        <dbReference type="ARBA" id="ARBA00022989"/>
    </source>
</evidence>
<dbReference type="InterPro" id="IPR035952">
    <property type="entry name" value="Rhomboid-like_sf"/>
</dbReference>
<dbReference type="RefSeq" id="WP_022773966.1">
    <property type="nucleotide sequence ID" value="NZ_FOXO01000002.1"/>
</dbReference>
<evidence type="ECO:0000256" key="4">
    <source>
        <dbReference type="ARBA" id="ARBA00023136"/>
    </source>
</evidence>
<dbReference type="EMBL" id="FOXO01000002">
    <property type="protein sequence ID" value="SFP47285.1"/>
    <property type="molecule type" value="Genomic_DNA"/>
</dbReference>
<reference evidence="7" key="1">
    <citation type="submission" date="2016-10" db="EMBL/GenBank/DDBJ databases">
        <authorList>
            <person name="Varghese N."/>
            <person name="Submissions S."/>
        </authorList>
    </citation>
    <scope>NUCLEOTIDE SEQUENCE [LARGE SCALE GENOMIC DNA]</scope>
    <source>
        <strain evidence="7">P18</strain>
    </source>
</reference>
<dbReference type="AlphaFoldDB" id="A0A1I5QM25"/>
<feature type="transmembrane region" description="Helical" evidence="5">
    <location>
        <begin position="201"/>
        <end position="218"/>
    </location>
</feature>
<keyword evidence="4 5" id="KW-0472">Membrane</keyword>
<comment type="subcellular location">
    <subcellularLocation>
        <location evidence="1">Membrane</location>
        <topology evidence="1">Multi-pass membrane protein</topology>
    </subcellularLocation>
</comment>
<evidence type="ECO:0000256" key="2">
    <source>
        <dbReference type="ARBA" id="ARBA00022692"/>
    </source>
</evidence>
<keyword evidence="7" id="KW-1185">Reference proteome</keyword>
<keyword evidence="3 5" id="KW-1133">Transmembrane helix</keyword>
<keyword evidence="2 5" id="KW-0812">Transmembrane</keyword>
<evidence type="ECO:0000313" key="6">
    <source>
        <dbReference type="EMBL" id="SFP47285.1"/>
    </source>
</evidence>
<dbReference type="OrthoDB" id="9778756at2"/>
<dbReference type="GO" id="GO:0016020">
    <property type="term" value="C:membrane"/>
    <property type="evidence" value="ECO:0007669"/>
    <property type="project" value="UniProtKB-SubCell"/>
</dbReference>
<feature type="transmembrane region" description="Helical" evidence="5">
    <location>
        <begin position="62"/>
        <end position="86"/>
    </location>
</feature>
<feature type="transmembrane region" description="Helical" evidence="5">
    <location>
        <begin position="12"/>
        <end position="30"/>
    </location>
</feature>
<protein>
    <recommendedName>
        <fullName evidence="8">Membrane associated serine protease, rhomboid family</fullName>
    </recommendedName>
</protein>
<name>A0A1I5QM25_9FIRM</name>
<proteinExistence type="predicted"/>
<evidence type="ECO:0008006" key="8">
    <source>
        <dbReference type="Google" id="ProtNLM"/>
    </source>
</evidence>
<feature type="transmembrane region" description="Helical" evidence="5">
    <location>
        <begin position="98"/>
        <end position="117"/>
    </location>
</feature>
<evidence type="ECO:0000256" key="1">
    <source>
        <dbReference type="ARBA" id="ARBA00004141"/>
    </source>
</evidence>
<sequence length="292" mass="33821">MNEFLNNMERKFGKYAIPNLTLYIIGLYVLGYVLQLAPPSVNILGFLTLDPYAILHGQIWRLVSWLLIPPSSFNILIIITLFFYYFVGTSMERTMGTFRYNVFILGGVVLMIIASFATMLVYKFFFGIDGDALGTVMSAFSIYFSTSYIQEMVFLAFAMCFPDVQVLLMFIIPIKVKYLGYFYAALLAYNAFTGVANSNYFVFFAIVFQFVNLLLFYLQTGKISHLRPKEVKRRREYRNASKMMPKGITRHKCAVCGRTEAEYPDLEFRFCSKCNGNYEYCQDHLFTHQHVK</sequence>
<dbReference type="SUPFAM" id="SSF144091">
    <property type="entry name" value="Rhomboid-like"/>
    <property type="match status" value="1"/>
</dbReference>
<dbReference type="Proteomes" id="UP000182624">
    <property type="component" value="Unassembled WGS sequence"/>
</dbReference>
<accession>A0A1I5QM25</accession>
<evidence type="ECO:0000256" key="5">
    <source>
        <dbReference type="SAM" id="Phobius"/>
    </source>
</evidence>
<gene>
    <name evidence="6" type="ORF">SAMN04487928_102197</name>
</gene>
<evidence type="ECO:0000313" key="7">
    <source>
        <dbReference type="Proteomes" id="UP000182624"/>
    </source>
</evidence>
<organism evidence="6 7">
    <name type="scientific">Butyrivibrio proteoclasticus</name>
    <dbReference type="NCBI Taxonomy" id="43305"/>
    <lineage>
        <taxon>Bacteria</taxon>
        <taxon>Bacillati</taxon>
        <taxon>Bacillota</taxon>
        <taxon>Clostridia</taxon>
        <taxon>Lachnospirales</taxon>
        <taxon>Lachnospiraceae</taxon>
        <taxon>Butyrivibrio</taxon>
    </lineage>
</organism>